<evidence type="ECO:0000313" key="2">
    <source>
        <dbReference type="Proteomes" id="UP001213681"/>
    </source>
</evidence>
<reference evidence="1" key="1">
    <citation type="submission" date="2022-12" db="EMBL/GenBank/DDBJ databases">
        <authorList>
            <person name="Petersen C."/>
        </authorList>
    </citation>
    <scope>NUCLEOTIDE SEQUENCE</scope>
    <source>
        <strain evidence="1">IBT 16125</strain>
    </source>
</reference>
<sequence length="130" mass="14691">MLLNVYREAGVEAAFQAFQTEMKGYENTPPLSKPAHQDGQNFWENEFMQFTIYYLDLRKIVDSKVSICVAAGVKSADAFYAPTTVPQSQILGCPRFIFPGHHSGYDAEPIPFATELLKALKLLDDQRNRD</sequence>
<reference evidence="1" key="2">
    <citation type="journal article" date="2023" name="IMA Fungus">
        <title>Comparative genomic study of the Penicillium genus elucidates a diverse pangenome and 15 lateral gene transfer events.</title>
        <authorList>
            <person name="Petersen C."/>
            <person name="Sorensen T."/>
            <person name="Nielsen M.R."/>
            <person name="Sondergaard T.E."/>
            <person name="Sorensen J.L."/>
            <person name="Fitzpatrick D.A."/>
            <person name="Frisvad J.C."/>
            <person name="Nielsen K.L."/>
        </authorList>
    </citation>
    <scope>NUCLEOTIDE SEQUENCE</scope>
    <source>
        <strain evidence="1">IBT 16125</strain>
    </source>
</reference>
<protein>
    <submittedName>
        <fullName evidence="1">Uncharacterized protein</fullName>
    </submittedName>
</protein>
<proteinExistence type="predicted"/>
<dbReference type="AlphaFoldDB" id="A0AAD6BW54"/>
<keyword evidence="2" id="KW-1185">Reference proteome</keyword>
<accession>A0AAD6BW54</accession>
<name>A0AAD6BW54_9EURO</name>
<evidence type="ECO:0000313" key="1">
    <source>
        <dbReference type="EMBL" id="KAJ5433598.1"/>
    </source>
</evidence>
<dbReference type="EMBL" id="JAPVEA010000009">
    <property type="protein sequence ID" value="KAJ5433598.1"/>
    <property type="molecule type" value="Genomic_DNA"/>
</dbReference>
<dbReference type="RefSeq" id="XP_056760889.1">
    <property type="nucleotide sequence ID" value="XM_056916135.1"/>
</dbReference>
<dbReference type="Proteomes" id="UP001213681">
    <property type="component" value="Unassembled WGS sequence"/>
</dbReference>
<dbReference type="GeneID" id="81606378"/>
<gene>
    <name evidence="1" type="ORF">N7458_012754</name>
</gene>
<comment type="caution">
    <text evidence="1">The sequence shown here is derived from an EMBL/GenBank/DDBJ whole genome shotgun (WGS) entry which is preliminary data.</text>
</comment>
<organism evidence="1 2">
    <name type="scientific">Penicillium daleae</name>
    <dbReference type="NCBI Taxonomy" id="63821"/>
    <lineage>
        <taxon>Eukaryota</taxon>
        <taxon>Fungi</taxon>
        <taxon>Dikarya</taxon>
        <taxon>Ascomycota</taxon>
        <taxon>Pezizomycotina</taxon>
        <taxon>Eurotiomycetes</taxon>
        <taxon>Eurotiomycetidae</taxon>
        <taxon>Eurotiales</taxon>
        <taxon>Aspergillaceae</taxon>
        <taxon>Penicillium</taxon>
    </lineage>
</organism>